<accession>A0ABN2CL16</accession>
<organism evidence="2 3">
    <name type="scientific">Kribbella lupini</name>
    <dbReference type="NCBI Taxonomy" id="291602"/>
    <lineage>
        <taxon>Bacteria</taxon>
        <taxon>Bacillati</taxon>
        <taxon>Actinomycetota</taxon>
        <taxon>Actinomycetes</taxon>
        <taxon>Propionibacteriales</taxon>
        <taxon>Kribbellaceae</taxon>
        <taxon>Kribbella</taxon>
    </lineage>
</organism>
<name>A0ABN2CL16_9ACTN</name>
<protein>
    <submittedName>
        <fullName evidence="2">Uncharacterized protein</fullName>
    </submittedName>
</protein>
<keyword evidence="3" id="KW-1185">Reference proteome</keyword>
<comment type="caution">
    <text evidence="2">The sequence shown here is derived from an EMBL/GenBank/DDBJ whole genome shotgun (WGS) entry which is preliminary data.</text>
</comment>
<evidence type="ECO:0000313" key="3">
    <source>
        <dbReference type="Proteomes" id="UP001500363"/>
    </source>
</evidence>
<gene>
    <name evidence="2" type="ORF">GCM10009741_77000</name>
</gene>
<evidence type="ECO:0000256" key="1">
    <source>
        <dbReference type="SAM" id="MobiDB-lite"/>
    </source>
</evidence>
<dbReference type="Proteomes" id="UP001500363">
    <property type="component" value="Unassembled WGS sequence"/>
</dbReference>
<evidence type="ECO:0000313" key="2">
    <source>
        <dbReference type="EMBL" id="GAA1560411.1"/>
    </source>
</evidence>
<dbReference type="EMBL" id="BAAANC010000005">
    <property type="protein sequence ID" value="GAA1560411.1"/>
    <property type="molecule type" value="Genomic_DNA"/>
</dbReference>
<feature type="compositionally biased region" description="Basic residues" evidence="1">
    <location>
        <begin position="39"/>
        <end position="48"/>
    </location>
</feature>
<reference evidence="2 3" key="1">
    <citation type="journal article" date="2019" name="Int. J. Syst. Evol. Microbiol.">
        <title>The Global Catalogue of Microorganisms (GCM) 10K type strain sequencing project: providing services to taxonomists for standard genome sequencing and annotation.</title>
        <authorList>
            <consortium name="The Broad Institute Genomics Platform"/>
            <consortium name="The Broad Institute Genome Sequencing Center for Infectious Disease"/>
            <person name="Wu L."/>
            <person name="Ma J."/>
        </authorList>
    </citation>
    <scope>NUCLEOTIDE SEQUENCE [LARGE SCALE GENOMIC DNA]</scope>
    <source>
        <strain evidence="2 3">JCM 14303</strain>
    </source>
</reference>
<feature type="region of interest" description="Disordered" evidence="1">
    <location>
        <begin position="35"/>
        <end position="59"/>
    </location>
</feature>
<proteinExistence type="predicted"/>
<sequence>MDPIFVSIAAAIAAKGAGGLYDLVKRKFGKEPEALKAWRQPRRARQTRRPSGCSPNGWT</sequence>